<name>A0A1M7ZKK7_9BACT</name>
<dbReference type="STRING" id="1073327.SAMN04488108_4068"/>
<evidence type="ECO:0000313" key="3">
    <source>
        <dbReference type="Proteomes" id="UP000184609"/>
    </source>
</evidence>
<sequence>MAGRDTKSVQLFLFVGRIYSILSALVGVCFIQIEANCQEINAYKTISSGNFNTLSIWQVYNGTSWNPATNLPDQTTDIYIDQTHLLTLSQNEQVKSLFINAETGANQKLNLNGFNLDVFGSLNAFSGAAPGSPSGAWNSQNWIGNSPSSTITFRGLSRVIIPLNSWSGFTTNSRYSVIFDPDSGAELVVEEPFKSLSFLIANGTVRQKLDTSVSPNFCPSFSFNNETLVYGPGPFGTFIIESGGTLVSDCNDDIIFRSNTTSSLLFDLQSRGQLVFEGNAPKMEVANFQLNGTLIYRGSTGSKIFVASTFLDAGIPSQIHSLELQSNNNLTLPASLSFSGDIIKSGAGNFIGTNTHLYTNGFSEQHIPELTIQDFTLSKPSSSLISSGDLEVLRNHYMYSGILDLANHNLELNSSGLGGLNYFGGSWKSINQFTYFNTPNLLTSANATFPYEDQTNGGLRKVQLLGSTAGGNLTINFTQYPGAEYNSSFNDNDGTPILYRLFSYFQFSGLNSSTNLLEMRISAHQLIVDDVDDLRIVGTGYAAPGSHLPGLDPTELWARRQISIDDLSGVNFTIGSYRTLSILPIELLTFDAFWQNKNAIISWSFVDSKDLQIELYRSIEDTNNWMNIDQITSESSSQNKFQILDPSASVFKSNYYKLKIMDQDNSVHWSKIIRLGPLNSPESNIKIYPNPYSSGELSIVIPLEYDANTAIIQIIKINGEVIYESNLNQSQMIEKLKSLPAGSYLIRFFNDAEFQLIRWIRR</sequence>
<feature type="transmembrane region" description="Helical" evidence="1">
    <location>
        <begin position="12"/>
        <end position="33"/>
    </location>
</feature>
<dbReference type="RefSeq" id="WP_073573666.1">
    <property type="nucleotide sequence ID" value="NZ_FRXN01000009.1"/>
</dbReference>
<accession>A0A1M7ZKK7</accession>
<organism evidence="2 3">
    <name type="scientific">Algoriphagus zhangzhouensis</name>
    <dbReference type="NCBI Taxonomy" id="1073327"/>
    <lineage>
        <taxon>Bacteria</taxon>
        <taxon>Pseudomonadati</taxon>
        <taxon>Bacteroidota</taxon>
        <taxon>Cytophagia</taxon>
        <taxon>Cytophagales</taxon>
        <taxon>Cyclobacteriaceae</taxon>
        <taxon>Algoriphagus</taxon>
    </lineage>
</organism>
<dbReference type="AlphaFoldDB" id="A0A1M7ZKK7"/>
<keyword evidence="1" id="KW-1133">Transmembrane helix</keyword>
<keyword evidence="1" id="KW-0812">Transmembrane</keyword>
<dbReference type="InterPro" id="IPR026444">
    <property type="entry name" value="Secre_tail"/>
</dbReference>
<keyword evidence="1" id="KW-0472">Membrane</keyword>
<keyword evidence="3" id="KW-1185">Reference proteome</keyword>
<dbReference type="Proteomes" id="UP000184609">
    <property type="component" value="Unassembled WGS sequence"/>
</dbReference>
<gene>
    <name evidence="2" type="ORF">SAMN04488108_4068</name>
</gene>
<dbReference type="NCBIfam" id="TIGR04183">
    <property type="entry name" value="Por_Secre_tail"/>
    <property type="match status" value="1"/>
</dbReference>
<evidence type="ECO:0000256" key="1">
    <source>
        <dbReference type="SAM" id="Phobius"/>
    </source>
</evidence>
<evidence type="ECO:0000313" key="2">
    <source>
        <dbReference type="EMBL" id="SHO65407.1"/>
    </source>
</evidence>
<protein>
    <submittedName>
        <fullName evidence="2">Por secretion system C-terminal sorting domain-containing protein</fullName>
    </submittedName>
</protein>
<reference evidence="3" key="1">
    <citation type="submission" date="2016-12" db="EMBL/GenBank/DDBJ databases">
        <authorList>
            <person name="Varghese N."/>
            <person name="Submissions S."/>
        </authorList>
    </citation>
    <scope>NUCLEOTIDE SEQUENCE [LARGE SCALE GENOMIC DNA]</scope>
    <source>
        <strain evidence="3">DSM 25035</strain>
    </source>
</reference>
<dbReference type="EMBL" id="FRXN01000009">
    <property type="protein sequence ID" value="SHO65407.1"/>
    <property type="molecule type" value="Genomic_DNA"/>
</dbReference>
<dbReference type="OrthoDB" id="812447at2"/>
<proteinExistence type="predicted"/>